<organism evidence="4 5">
    <name type="scientific">Brassica oleracea var. oleracea</name>
    <dbReference type="NCBI Taxonomy" id="109376"/>
    <lineage>
        <taxon>Eukaryota</taxon>
        <taxon>Viridiplantae</taxon>
        <taxon>Streptophyta</taxon>
        <taxon>Embryophyta</taxon>
        <taxon>Tracheophyta</taxon>
        <taxon>Spermatophyta</taxon>
        <taxon>Magnoliopsida</taxon>
        <taxon>eudicotyledons</taxon>
        <taxon>Gunneridae</taxon>
        <taxon>Pentapetalae</taxon>
        <taxon>rosids</taxon>
        <taxon>malvids</taxon>
        <taxon>Brassicales</taxon>
        <taxon>Brassicaceae</taxon>
        <taxon>Brassiceae</taxon>
        <taxon>Brassica</taxon>
    </lineage>
</organism>
<protein>
    <submittedName>
        <fullName evidence="4">Cysteine proteinase inhibitor</fullName>
    </submittedName>
</protein>
<dbReference type="Gramene" id="Bo3g113450.1">
    <property type="protein sequence ID" value="Bo3g113450.1"/>
    <property type="gene ID" value="Bo3g113450"/>
</dbReference>
<evidence type="ECO:0000256" key="2">
    <source>
        <dbReference type="ARBA" id="ARBA00022704"/>
    </source>
</evidence>
<dbReference type="PANTHER" id="PTHR47364">
    <property type="entry name" value="CYSTEINE PROTEINASE INHIBITOR 5"/>
    <property type="match status" value="1"/>
</dbReference>
<dbReference type="EnsemblPlants" id="Bo3g113450.1">
    <property type="protein sequence ID" value="Bo3g113450.1"/>
    <property type="gene ID" value="Bo3g113450"/>
</dbReference>
<dbReference type="Pfam" id="PF16845">
    <property type="entry name" value="SQAPI"/>
    <property type="match status" value="1"/>
</dbReference>
<dbReference type="STRING" id="109376.A0A0D3BGB3"/>
<evidence type="ECO:0000313" key="4">
    <source>
        <dbReference type="EnsemblPlants" id="Bo3g113450.1"/>
    </source>
</evidence>
<dbReference type="Proteomes" id="UP000032141">
    <property type="component" value="Chromosome C3"/>
</dbReference>
<keyword evidence="5" id="KW-1185">Reference proteome</keyword>
<keyword evidence="2" id="KW-0789">Thiol protease inhibitor</keyword>
<keyword evidence="1" id="KW-0646">Protease inhibitor</keyword>
<dbReference type="Gene3D" id="3.10.450.10">
    <property type="match status" value="1"/>
</dbReference>
<accession>A0A0D3BGB3</accession>
<reference evidence="4 5" key="1">
    <citation type="journal article" date="2014" name="Genome Biol.">
        <title>Transcriptome and methylome profiling reveals relics of genome dominance in the mesopolyploid Brassica oleracea.</title>
        <authorList>
            <person name="Parkin I.A."/>
            <person name="Koh C."/>
            <person name="Tang H."/>
            <person name="Robinson S.J."/>
            <person name="Kagale S."/>
            <person name="Clarke W.E."/>
            <person name="Town C.D."/>
            <person name="Nixon J."/>
            <person name="Krishnakumar V."/>
            <person name="Bidwell S.L."/>
            <person name="Denoeud F."/>
            <person name="Belcram H."/>
            <person name="Links M.G."/>
            <person name="Just J."/>
            <person name="Clarke C."/>
            <person name="Bender T."/>
            <person name="Huebert T."/>
            <person name="Mason A.S."/>
            <person name="Pires J.C."/>
            <person name="Barker G."/>
            <person name="Moore J."/>
            <person name="Walley P.G."/>
            <person name="Manoli S."/>
            <person name="Batley J."/>
            <person name="Edwards D."/>
            <person name="Nelson M.N."/>
            <person name="Wang X."/>
            <person name="Paterson A.H."/>
            <person name="King G."/>
            <person name="Bancroft I."/>
            <person name="Chalhoub B."/>
            <person name="Sharpe A.G."/>
        </authorList>
    </citation>
    <scope>NUCLEOTIDE SEQUENCE</scope>
    <source>
        <strain evidence="4 5">cv. TO1000</strain>
    </source>
</reference>
<dbReference type="AlphaFoldDB" id="A0A0D3BGB3"/>
<dbReference type="GO" id="GO:0004869">
    <property type="term" value="F:cysteine-type endopeptidase inhibitor activity"/>
    <property type="evidence" value="ECO:0007669"/>
    <property type="project" value="UniProtKB-KW"/>
</dbReference>
<dbReference type="SUPFAM" id="SSF54403">
    <property type="entry name" value="Cystatin/monellin"/>
    <property type="match status" value="1"/>
</dbReference>
<proteinExistence type="predicted"/>
<reference evidence="4" key="2">
    <citation type="submission" date="2015-03" db="UniProtKB">
        <authorList>
            <consortium name="EnsemblPlants"/>
        </authorList>
    </citation>
    <scope>IDENTIFICATION</scope>
</reference>
<dbReference type="SMART" id="SM00043">
    <property type="entry name" value="CY"/>
    <property type="match status" value="1"/>
</dbReference>
<dbReference type="InterPro" id="IPR046350">
    <property type="entry name" value="Cystatin_sf"/>
</dbReference>
<sequence length="101" mass="11672">MEKEEDSDDTFGGWHPIKDIKDPSLEVLAKFVISEYNKQKNSRLNFETVVSGDELEVAGMKYRLVLNVNDGCNEGTNIYEAEVYVRAWDDYSELIYMKPIN</sequence>
<dbReference type="PANTHER" id="PTHR47364:SF2">
    <property type="entry name" value="CYSTEINE PROTEINASE INHIBITOR 5"/>
    <property type="match status" value="1"/>
</dbReference>
<evidence type="ECO:0000256" key="1">
    <source>
        <dbReference type="ARBA" id="ARBA00022690"/>
    </source>
</evidence>
<feature type="domain" description="Cystatin" evidence="3">
    <location>
        <begin position="9"/>
        <end position="99"/>
    </location>
</feature>
<name>A0A0D3BGB3_BRAOL</name>
<dbReference type="CDD" id="cd00042">
    <property type="entry name" value="CY"/>
    <property type="match status" value="1"/>
</dbReference>
<evidence type="ECO:0000259" key="3">
    <source>
        <dbReference type="SMART" id="SM00043"/>
    </source>
</evidence>
<evidence type="ECO:0000313" key="5">
    <source>
        <dbReference type="Proteomes" id="UP000032141"/>
    </source>
</evidence>
<dbReference type="HOGENOM" id="CLU_113093_5_0_1"/>
<dbReference type="InterPro" id="IPR000010">
    <property type="entry name" value="Cystatin_dom"/>
</dbReference>